<reference evidence="2 3" key="1">
    <citation type="submission" date="2020-07" db="EMBL/GenBank/DDBJ databases">
        <title>Comparative genomics of pyrophilous fungi reveals a link between fire events and developmental genes.</title>
        <authorList>
            <consortium name="DOE Joint Genome Institute"/>
            <person name="Steindorff A.S."/>
            <person name="Carver A."/>
            <person name="Calhoun S."/>
            <person name="Stillman K."/>
            <person name="Liu H."/>
            <person name="Lipzen A."/>
            <person name="Pangilinan J."/>
            <person name="Labutti K."/>
            <person name="Bruns T.D."/>
            <person name="Grigoriev I.V."/>
        </authorList>
    </citation>
    <scope>NUCLEOTIDE SEQUENCE [LARGE SCALE GENOMIC DNA]</scope>
    <source>
        <strain evidence="2 3">CBS 144469</strain>
    </source>
</reference>
<dbReference type="InterPro" id="IPR029070">
    <property type="entry name" value="Chitinase_insertion_sf"/>
</dbReference>
<evidence type="ECO:0000313" key="2">
    <source>
        <dbReference type="EMBL" id="KAF6755549.1"/>
    </source>
</evidence>
<dbReference type="SUPFAM" id="SSF54556">
    <property type="entry name" value="Chitinase insertion domain"/>
    <property type="match status" value="1"/>
</dbReference>
<evidence type="ECO:0000256" key="1">
    <source>
        <dbReference type="SAM" id="MobiDB-lite"/>
    </source>
</evidence>
<name>A0A8H6HZZ4_9AGAR</name>
<proteinExistence type="predicted"/>
<evidence type="ECO:0000313" key="3">
    <source>
        <dbReference type="Proteomes" id="UP000521943"/>
    </source>
</evidence>
<gene>
    <name evidence="2" type="ORF">DFP72DRAFT_1045361</name>
</gene>
<keyword evidence="3" id="KW-1185">Reference proteome</keyword>
<dbReference type="Gene3D" id="3.10.50.10">
    <property type="match status" value="1"/>
</dbReference>
<feature type="region of interest" description="Disordered" evidence="1">
    <location>
        <begin position="1"/>
        <end position="54"/>
    </location>
</feature>
<dbReference type="OrthoDB" id="73875at2759"/>
<organism evidence="2 3">
    <name type="scientific">Ephemerocybe angulata</name>
    <dbReference type="NCBI Taxonomy" id="980116"/>
    <lineage>
        <taxon>Eukaryota</taxon>
        <taxon>Fungi</taxon>
        <taxon>Dikarya</taxon>
        <taxon>Basidiomycota</taxon>
        <taxon>Agaricomycotina</taxon>
        <taxon>Agaricomycetes</taxon>
        <taxon>Agaricomycetidae</taxon>
        <taxon>Agaricales</taxon>
        <taxon>Agaricineae</taxon>
        <taxon>Psathyrellaceae</taxon>
        <taxon>Ephemerocybe</taxon>
    </lineage>
</organism>
<protein>
    <submittedName>
        <fullName evidence="2">Uncharacterized protein</fullName>
    </submittedName>
</protein>
<sequence>MSSSPEPHRPAPISPSATTDQLGHMSSSLAPPTQRPQRPQRRTSGPAHLGRPPRVSEFDSFLAHIYIRAAFRATAGPHSSNRASPACSTAPPPPSPLTDTALDCAGSGVGWGWREGVGGGVSRDERVRVSISRPNGLIDAGWLMSDGEASQSHAKYLFDDCSKTPFLYNETSQTMVSYDNAESFAEKGKFIYDNKLGGRCLAHPW</sequence>
<accession>A0A8H6HZZ4</accession>
<dbReference type="AlphaFoldDB" id="A0A8H6HZZ4"/>
<comment type="caution">
    <text evidence="2">The sequence shown here is derived from an EMBL/GenBank/DDBJ whole genome shotgun (WGS) entry which is preliminary data.</text>
</comment>
<dbReference type="Gene3D" id="3.20.20.80">
    <property type="entry name" value="Glycosidases"/>
    <property type="match status" value="1"/>
</dbReference>
<feature type="region of interest" description="Disordered" evidence="1">
    <location>
        <begin position="77"/>
        <end position="98"/>
    </location>
</feature>
<feature type="compositionally biased region" description="Polar residues" evidence="1">
    <location>
        <begin position="15"/>
        <end position="30"/>
    </location>
</feature>
<dbReference type="Proteomes" id="UP000521943">
    <property type="component" value="Unassembled WGS sequence"/>
</dbReference>
<dbReference type="EMBL" id="JACGCI010000029">
    <property type="protein sequence ID" value="KAF6755549.1"/>
    <property type="molecule type" value="Genomic_DNA"/>
</dbReference>